<dbReference type="Gene3D" id="3.40.50.300">
    <property type="entry name" value="P-loop containing nucleotide triphosphate hydrolases"/>
    <property type="match status" value="1"/>
</dbReference>
<dbReference type="NCBIfam" id="TIGR01613">
    <property type="entry name" value="primase_Cterm"/>
    <property type="match status" value="1"/>
</dbReference>
<evidence type="ECO:0000256" key="4">
    <source>
        <dbReference type="SAM" id="MobiDB-lite"/>
    </source>
</evidence>
<dbReference type="EMBL" id="MN739967">
    <property type="protein sequence ID" value="QHT80303.1"/>
    <property type="molecule type" value="Genomic_DNA"/>
</dbReference>
<dbReference type="Pfam" id="PF08707">
    <property type="entry name" value="PriCT_2"/>
    <property type="match status" value="1"/>
</dbReference>
<keyword evidence="1" id="KW-0547">Nucleotide-binding</keyword>
<dbReference type="Pfam" id="PF23162">
    <property type="entry name" value="AEP_C962R"/>
    <property type="match status" value="1"/>
</dbReference>
<name>A0A6C0HJY2_9ZZZZ</name>
<dbReference type="PANTHER" id="PTHR35372:SF2">
    <property type="entry name" value="SF3 HELICASE DOMAIN-CONTAINING PROTEIN"/>
    <property type="match status" value="1"/>
</dbReference>
<dbReference type="InterPro" id="IPR056443">
    <property type="entry name" value="AEP_C962R"/>
</dbReference>
<keyword evidence="3" id="KW-0067">ATP-binding</keyword>
<keyword evidence="2" id="KW-0378">Hydrolase</keyword>
<dbReference type="PROSITE" id="PS51206">
    <property type="entry name" value="SF3_HELICASE_1"/>
    <property type="match status" value="1"/>
</dbReference>
<evidence type="ECO:0000313" key="6">
    <source>
        <dbReference type="EMBL" id="QHT80303.1"/>
    </source>
</evidence>
<accession>A0A6C0HJY2</accession>
<dbReference type="InterPro" id="IPR051620">
    <property type="entry name" value="ORF904-like_C"/>
</dbReference>
<sequence>MDVSSKSPLKWKSLKDFLDAHTISQTNPAGQQLTMTEFSKFSKRKFHIKPEDEDEFQRLYMKDVIKPKKDHHLIQRQFIENGQDGVLLVDVDFRFHADQTSRYYTLAHISELIHMYLEAIQDLCEMDEDIHFQVIIMEKPAPRVEIKNEQTVVKDGIHMIINLEFAREHQLWLQRSVVSAMKKKWEHFPITNTNGFEDVLDDSICSGKNGWLLPYSKKQDDVCCYEMTQFHDVHFDLDENKWIVNQMLTEENKDSLMSQHYRLLFPRYKQRPSLLIKDSMLPEIQKFKQQYEKRHATTNEESVPKQMEIVALTYPMILSIQKKEDLDACVSLFLETIPMKDYELQEVRELVLSLPDTYYGPGSYNKWIQVGFALHNMNAQLLIVWIEMSAKSSVFVYSQIHEICDTWKKMAYKKENNRTSRSLVYWAKQENPEEYEKIQSRSLKHAIDLTVESTALKENSKKGSGCTDCDLAHVLHVAFRGQFVSAGIKDNIWYGFENHRWVKSDSGTSLRKAISSVIKPLYFERGMEVWQTALKFEPDTEEHKKIMVRATKYMDIAQRLGSSSDKDKIMKEAKELFYDPTFLQKLDQNKYLFCCANGVIDFENKIFRKGNPEDYISISSPLVYTEIDEVQDKEMLGQIEHYLRTLFPIKEVYEYVLEHLASLLIGDTTLNQCLHYYTGIGKNGKSALVNFIRIILGDYANELDASFYTSERQKRGVSSPELYALIGKRFAFTNEITEDEKMNEGPMKQLTSGTDPISCRPLFGQLVQFIPQVNAVICANHYLKVQSRDHGTWRRIRVLKFVSYFTNNPVNNDPDKPYQFPLIDRLDEKFKIWAPFMLAWMVKIAFRTGGIVTMCKTVKEESEKYQKKQDYLMEFVREHLVNVATGDLPKNLLVKEFNDWYRSSYSSKTNKSKEIEEYMEKLYGECVSLRDKSSGKGWKGVMLKKIAELNGKSFGEEGADEDSETDSETVYHKNKTADNLNSL</sequence>
<dbReference type="InterPro" id="IPR014819">
    <property type="entry name" value="PriCT_2"/>
</dbReference>
<reference evidence="6" key="1">
    <citation type="journal article" date="2020" name="Nature">
        <title>Giant virus diversity and host interactions through global metagenomics.</title>
        <authorList>
            <person name="Schulz F."/>
            <person name="Roux S."/>
            <person name="Paez-Espino D."/>
            <person name="Jungbluth S."/>
            <person name="Walsh D.A."/>
            <person name="Denef V.J."/>
            <person name="McMahon K.D."/>
            <person name="Konstantinidis K.T."/>
            <person name="Eloe-Fadrosh E.A."/>
            <person name="Kyrpides N.C."/>
            <person name="Woyke T."/>
        </authorList>
    </citation>
    <scope>NUCLEOTIDE SEQUENCE</scope>
    <source>
        <strain evidence="6">GVMAG-M-3300023184-120</strain>
    </source>
</reference>
<dbReference type="PANTHER" id="PTHR35372">
    <property type="entry name" value="ATP BINDING PROTEIN-RELATED"/>
    <property type="match status" value="1"/>
</dbReference>
<dbReference type="InterPro" id="IPR045455">
    <property type="entry name" value="NrS-1_pol-like_helicase"/>
</dbReference>
<evidence type="ECO:0000259" key="5">
    <source>
        <dbReference type="PROSITE" id="PS51206"/>
    </source>
</evidence>
<dbReference type="AlphaFoldDB" id="A0A6C0HJY2"/>
<evidence type="ECO:0000256" key="3">
    <source>
        <dbReference type="ARBA" id="ARBA00022840"/>
    </source>
</evidence>
<dbReference type="GO" id="GO:0016817">
    <property type="term" value="F:hydrolase activity, acting on acid anhydrides"/>
    <property type="evidence" value="ECO:0007669"/>
    <property type="project" value="InterPro"/>
</dbReference>
<feature type="compositionally biased region" description="Acidic residues" evidence="4">
    <location>
        <begin position="957"/>
        <end position="967"/>
    </location>
</feature>
<protein>
    <recommendedName>
        <fullName evidence="5">SF3 helicase domain-containing protein</fullName>
    </recommendedName>
</protein>
<dbReference type="InterPro" id="IPR006500">
    <property type="entry name" value="Helicase_put_C_phage/plasmid"/>
</dbReference>
<proteinExistence type="predicted"/>
<organism evidence="6">
    <name type="scientific">viral metagenome</name>
    <dbReference type="NCBI Taxonomy" id="1070528"/>
    <lineage>
        <taxon>unclassified sequences</taxon>
        <taxon>metagenomes</taxon>
        <taxon>organismal metagenomes</taxon>
    </lineage>
</organism>
<dbReference type="InterPro" id="IPR014015">
    <property type="entry name" value="Helicase_SF3_DNA-vir"/>
</dbReference>
<evidence type="ECO:0000256" key="1">
    <source>
        <dbReference type="ARBA" id="ARBA00022741"/>
    </source>
</evidence>
<feature type="region of interest" description="Disordered" evidence="4">
    <location>
        <begin position="954"/>
        <end position="983"/>
    </location>
</feature>
<dbReference type="Pfam" id="PF19263">
    <property type="entry name" value="DUF5906"/>
    <property type="match status" value="1"/>
</dbReference>
<dbReference type="InterPro" id="IPR027417">
    <property type="entry name" value="P-loop_NTPase"/>
</dbReference>
<dbReference type="InterPro" id="IPR014818">
    <property type="entry name" value="Phage/plasmid_primase_P4_C"/>
</dbReference>
<evidence type="ECO:0000256" key="2">
    <source>
        <dbReference type="ARBA" id="ARBA00022801"/>
    </source>
</evidence>
<feature type="domain" description="SF3 helicase" evidence="5">
    <location>
        <begin position="651"/>
        <end position="814"/>
    </location>
</feature>
<dbReference type="GO" id="GO:0005524">
    <property type="term" value="F:ATP binding"/>
    <property type="evidence" value="ECO:0007669"/>
    <property type="project" value="UniProtKB-KW"/>
</dbReference>
<dbReference type="Pfam" id="PF08706">
    <property type="entry name" value="D5_N"/>
    <property type="match status" value="1"/>
</dbReference>